<protein>
    <submittedName>
        <fullName evidence="9">Coenzyme F420-0:L-glutamate ligase</fullName>
        <ecNumber evidence="9">6.3.2.31</ecNumber>
    </submittedName>
</protein>
<keyword evidence="10" id="KW-1185">Reference proteome</keyword>
<dbReference type="Gene3D" id="3.90.1660.10">
    <property type="entry name" value="CofE-like domain"/>
    <property type="match status" value="1"/>
</dbReference>
<keyword evidence="5" id="KW-0630">Potassium</keyword>
<name>A0A7K4HMU4_9EURY</name>
<evidence type="ECO:0000313" key="10">
    <source>
        <dbReference type="Proteomes" id="UP000570823"/>
    </source>
</evidence>
<keyword evidence="7" id="KW-0464">Manganese</keyword>
<dbReference type="InterPro" id="IPR008225">
    <property type="entry name" value="F420-0_g-glutamyl_ligase"/>
</dbReference>
<organism evidence="9 10">
    <name type="scientific">Methanofollis tationis</name>
    <dbReference type="NCBI Taxonomy" id="81417"/>
    <lineage>
        <taxon>Archaea</taxon>
        <taxon>Methanobacteriati</taxon>
        <taxon>Methanobacteriota</taxon>
        <taxon>Stenosarchaea group</taxon>
        <taxon>Methanomicrobia</taxon>
        <taxon>Methanomicrobiales</taxon>
        <taxon>Methanomicrobiaceae</taxon>
        <taxon>Methanofollis</taxon>
    </lineage>
</organism>
<keyword evidence="2" id="KW-0479">Metal-binding</keyword>
<evidence type="ECO:0000256" key="6">
    <source>
        <dbReference type="ARBA" id="ARBA00023134"/>
    </source>
</evidence>
<keyword evidence="6" id="KW-0342">GTP-binding</keyword>
<keyword evidence="4" id="KW-0460">Magnesium</keyword>
<evidence type="ECO:0000256" key="7">
    <source>
        <dbReference type="ARBA" id="ARBA00023211"/>
    </source>
</evidence>
<dbReference type="OrthoDB" id="11383at2157"/>
<proteinExistence type="predicted"/>
<reference evidence="9 10" key="1">
    <citation type="submission" date="2020-06" db="EMBL/GenBank/DDBJ databases">
        <title>Methanofollis fontis sp. nov., a methanogen isolated from marine sediments near a cold seep at Four-Way Closure Ridge offshore southwestern Taiwan.</title>
        <authorList>
            <person name="Chen S.-C."/>
            <person name="Teng N.-H."/>
            <person name="Lin Y.-S."/>
            <person name="Lai M.-C."/>
            <person name="Chen H.-H."/>
            <person name="Wang C.-C."/>
        </authorList>
    </citation>
    <scope>NUCLEOTIDE SEQUENCE [LARGE SCALE GENOMIC DNA]</scope>
    <source>
        <strain evidence="9 10">DSM 2702</strain>
    </source>
</reference>
<evidence type="ECO:0000256" key="1">
    <source>
        <dbReference type="ARBA" id="ARBA00022598"/>
    </source>
</evidence>
<dbReference type="GO" id="GO:0052618">
    <property type="term" value="F:coenzyme F420-0:L-glutamate ligase activity"/>
    <property type="evidence" value="ECO:0007669"/>
    <property type="project" value="UniProtKB-EC"/>
</dbReference>
<evidence type="ECO:0000259" key="8">
    <source>
        <dbReference type="Pfam" id="PF01996"/>
    </source>
</evidence>
<dbReference type="SUPFAM" id="SSF144010">
    <property type="entry name" value="CofE-like"/>
    <property type="match status" value="1"/>
</dbReference>
<evidence type="ECO:0000256" key="3">
    <source>
        <dbReference type="ARBA" id="ARBA00022741"/>
    </source>
</evidence>
<dbReference type="InterPro" id="IPR002847">
    <property type="entry name" value="F420-0_gamma-glut_ligase-dom"/>
</dbReference>
<dbReference type="Pfam" id="PF01996">
    <property type="entry name" value="F420_ligase"/>
    <property type="match status" value="1"/>
</dbReference>
<evidence type="ECO:0000313" key="9">
    <source>
        <dbReference type="EMBL" id="NVO66519.1"/>
    </source>
</evidence>
<dbReference type="PANTHER" id="PTHR47917">
    <property type="match status" value="1"/>
</dbReference>
<comment type="caution">
    <text evidence="9">The sequence shown here is derived from an EMBL/GenBank/DDBJ whole genome shotgun (WGS) entry which is preliminary data.</text>
</comment>
<evidence type="ECO:0000256" key="2">
    <source>
        <dbReference type="ARBA" id="ARBA00022723"/>
    </source>
</evidence>
<dbReference type="GO" id="GO:0005525">
    <property type="term" value="F:GTP binding"/>
    <property type="evidence" value="ECO:0007669"/>
    <property type="project" value="UniProtKB-KW"/>
</dbReference>
<dbReference type="PANTHER" id="PTHR47917:SF2">
    <property type="entry name" value="COENZYME F420:L-GLUTAMATE LIGASE-LIKE DOMAIN-CONTAINING PROTEIN"/>
    <property type="match status" value="1"/>
</dbReference>
<dbReference type="Gene3D" id="3.30.1330.100">
    <property type="entry name" value="CofE-like"/>
    <property type="match status" value="1"/>
</dbReference>
<dbReference type="Proteomes" id="UP000570823">
    <property type="component" value="Unassembled WGS sequence"/>
</dbReference>
<keyword evidence="3" id="KW-0547">Nucleotide-binding</keyword>
<keyword evidence="1 9" id="KW-0436">Ligase</keyword>
<dbReference type="EC" id="6.3.2.31" evidence="9"/>
<dbReference type="AlphaFoldDB" id="A0A7K4HMU4"/>
<dbReference type="EMBL" id="JABXWR010000001">
    <property type="protein sequence ID" value="NVO66519.1"/>
    <property type="molecule type" value="Genomic_DNA"/>
</dbReference>
<dbReference type="GO" id="GO:0046872">
    <property type="term" value="F:metal ion binding"/>
    <property type="evidence" value="ECO:0007669"/>
    <property type="project" value="UniProtKB-KW"/>
</dbReference>
<sequence length="267" mass="27542">MSEWFCVYALHTGLISEGDDIAAAVLAAADAAPCAGVADGDIVLVAESALATAEGRAVRLDDVVPSEEALRLADRHAIEPRIAEVVLRESDRVVGGIPGYLLTLKNGTLLPNAGVDHSNAPEGMVVPLPADPNGSAARLRTAIRERRGVNAGVLIIDSRTHAMRLGCSGVAIGCAGLRAVVDEAGRSDLFGRKLEVTKRAVGDCLASAAELLMGEADECVPAVLVRGTGIEMGEEAGIPTIEASACLFMGAALHADPSAFDREGKTE</sequence>
<dbReference type="RefSeq" id="WP_176788204.1">
    <property type="nucleotide sequence ID" value="NZ_JABXWR010000001.1"/>
</dbReference>
<gene>
    <name evidence="9" type="primary">cofE</name>
    <name evidence="9" type="ORF">HWN36_04170</name>
</gene>
<feature type="domain" description="Coenzyme F420:L-glutamate ligase-like" evidence="8">
    <location>
        <begin position="11"/>
        <end position="227"/>
    </location>
</feature>
<evidence type="ECO:0000256" key="4">
    <source>
        <dbReference type="ARBA" id="ARBA00022842"/>
    </source>
</evidence>
<evidence type="ECO:0000256" key="5">
    <source>
        <dbReference type="ARBA" id="ARBA00022958"/>
    </source>
</evidence>
<dbReference type="NCBIfam" id="TIGR01916">
    <property type="entry name" value="F420_cofE"/>
    <property type="match status" value="1"/>
</dbReference>
<accession>A0A7K4HMU4</accession>